<dbReference type="Pfam" id="PF01412">
    <property type="entry name" value="ArfGap"/>
    <property type="match status" value="1"/>
</dbReference>
<dbReference type="PANTHER" id="PTHR45705:SF7">
    <property type="entry name" value="ACTIVATING PROTEIN FOR ARF, PUTATIVE (AFU_ORTHOLOGUE AFUA_4G09120)-RELATED"/>
    <property type="match status" value="1"/>
</dbReference>
<evidence type="ECO:0000256" key="2">
    <source>
        <dbReference type="SAM" id="MobiDB-lite"/>
    </source>
</evidence>
<accession>A0AA39ZDM5</accession>
<dbReference type="Gene3D" id="1.10.8.10">
    <property type="entry name" value="DNA helicase RuvA subunit, C-terminal domain"/>
    <property type="match status" value="1"/>
</dbReference>
<evidence type="ECO:0000259" key="4">
    <source>
        <dbReference type="PROSITE" id="PS50115"/>
    </source>
</evidence>
<dbReference type="SUPFAM" id="SSF46934">
    <property type="entry name" value="UBA-like"/>
    <property type="match status" value="1"/>
</dbReference>
<dbReference type="GO" id="GO:0008270">
    <property type="term" value="F:zinc ion binding"/>
    <property type="evidence" value="ECO:0007669"/>
    <property type="project" value="UniProtKB-KW"/>
</dbReference>
<evidence type="ECO:0000313" key="5">
    <source>
        <dbReference type="EMBL" id="KAK0668984.1"/>
    </source>
</evidence>
<dbReference type="SMART" id="SM00165">
    <property type="entry name" value="UBA"/>
    <property type="match status" value="1"/>
</dbReference>
<feature type="domain" description="Arf-GAP" evidence="4">
    <location>
        <begin position="14"/>
        <end position="136"/>
    </location>
</feature>
<comment type="caution">
    <text evidence="5">The sequence shown here is derived from an EMBL/GenBank/DDBJ whole genome shotgun (WGS) entry which is preliminary data.</text>
</comment>
<feature type="compositionally biased region" description="Polar residues" evidence="2">
    <location>
        <begin position="533"/>
        <end position="548"/>
    </location>
</feature>
<reference evidence="5" key="1">
    <citation type="submission" date="2023-06" db="EMBL/GenBank/DDBJ databases">
        <title>Genome-scale phylogeny and comparative genomics of the fungal order Sordariales.</title>
        <authorList>
            <consortium name="Lawrence Berkeley National Laboratory"/>
            <person name="Hensen N."/>
            <person name="Bonometti L."/>
            <person name="Westerberg I."/>
            <person name="Brannstrom I.O."/>
            <person name="Guillou S."/>
            <person name="Cros-Aarteil S."/>
            <person name="Calhoun S."/>
            <person name="Haridas S."/>
            <person name="Kuo A."/>
            <person name="Mondo S."/>
            <person name="Pangilinan J."/>
            <person name="Riley R."/>
            <person name="Labutti K."/>
            <person name="Andreopoulos B."/>
            <person name="Lipzen A."/>
            <person name="Chen C."/>
            <person name="Yanf M."/>
            <person name="Daum C."/>
            <person name="Ng V."/>
            <person name="Clum A."/>
            <person name="Steindorff A."/>
            <person name="Ohm R."/>
            <person name="Martin F."/>
            <person name="Silar P."/>
            <person name="Natvig D."/>
            <person name="Lalanne C."/>
            <person name="Gautier V."/>
            <person name="Ament-Velasquez S.L."/>
            <person name="Kruys A."/>
            <person name="Hutchinson M.I."/>
            <person name="Powell A.J."/>
            <person name="Barry K."/>
            <person name="Miller A.N."/>
            <person name="Grigoriev I.V."/>
            <person name="Debuchy R."/>
            <person name="Gladieux P."/>
            <person name="Thoren M.H."/>
            <person name="Johannesson H."/>
        </authorList>
    </citation>
    <scope>NUCLEOTIDE SEQUENCE</scope>
    <source>
        <strain evidence="5">CBS 307.81</strain>
    </source>
</reference>
<dbReference type="InterPro" id="IPR051718">
    <property type="entry name" value="ARF_GTPase-activating"/>
</dbReference>
<evidence type="ECO:0000259" key="3">
    <source>
        <dbReference type="PROSITE" id="PS50030"/>
    </source>
</evidence>
<dbReference type="EMBL" id="JAULSY010000048">
    <property type="protein sequence ID" value="KAK0668984.1"/>
    <property type="molecule type" value="Genomic_DNA"/>
</dbReference>
<evidence type="ECO:0000313" key="6">
    <source>
        <dbReference type="Proteomes" id="UP001174997"/>
    </source>
</evidence>
<feature type="compositionally biased region" description="Low complexity" evidence="2">
    <location>
        <begin position="616"/>
        <end position="641"/>
    </location>
</feature>
<dbReference type="InterPro" id="IPR037278">
    <property type="entry name" value="ARFGAP/RecO"/>
</dbReference>
<feature type="region of interest" description="Disordered" evidence="2">
    <location>
        <begin position="592"/>
        <end position="672"/>
    </location>
</feature>
<protein>
    <recommendedName>
        <fullName evidence="7">UBA domain-containing protein 3</fullName>
    </recommendedName>
</protein>
<evidence type="ECO:0000256" key="1">
    <source>
        <dbReference type="PROSITE-ProRule" id="PRU00288"/>
    </source>
</evidence>
<dbReference type="PRINTS" id="PR00405">
    <property type="entry name" value="REVINTRACTNG"/>
</dbReference>
<keyword evidence="1" id="KW-0863">Zinc-finger</keyword>
<dbReference type="AlphaFoldDB" id="A0AA39ZDM5"/>
<feature type="compositionally biased region" description="Low complexity" evidence="2">
    <location>
        <begin position="652"/>
        <end position="663"/>
    </location>
</feature>
<dbReference type="Gene3D" id="1.10.220.150">
    <property type="entry name" value="Arf GTPase activating protein"/>
    <property type="match status" value="1"/>
</dbReference>
<feature type="compositionally biased region" description="Low complexity" evidence="2">
    <location>
        <begin position="553"/>
        <end position="574"/>
    </location>
</feature>
<feature type="region of interest" description="Disordered" evidence="2">
    <location>
        <begin position="350"/>
        <end position="380"/>
    </location>
</feature>
<feature type="region of interest" description="Disordered" evidence="2">
    <location>
        <begin position="129"/>
        <end position="211"/>
    </location>
</feature>
<dbReference type="InterPro" id="IPR038508">
    <property type="entry name" value="ArfGAP_dom_sf"/>
</dbReference>
<keyword evidence="1" id="KW-0479">Metal-binding</keyword>
<dbReference type="SMART" id="SM00105">
    <property type="entry name" value="ArfGap"/>
    <property type="match status" value="1"/>
</dbReference>
<feature type="compositionally biased region" description="Low complexity" evidence="2">
    <location>
        <begin position="431"/>
        <end position="466"/>
    </location>
</feature>
<feature type="compositionally biased region" description="Polar residues" evidence="2">
    <location>
        <begin position="265"/>
        <end position="294"/>
    </location>
</feature>
<sequence length="700" mass="76590">MSGAMSKRQAARNEKVLQELVQTVPGNNFCADCSARNPSWASWSLGIFLCMRCATLHRKMGTHVSKVKSLSMDSWTNEQVDNMKKVGNVVSNKIYNPDNKKPSIPVDVEEADSVMERYIRSKYMNRALAAAKKHHTGSSEDTPPPLPPKTPSRFGLRSASSIFPLGSKKKSSPGREPTSPRDDRSQPPLRSKGSAVFGVSFSAEPEKVDDTEQKLTKLRDMGFADESRNAMVLKGVGGNLEKAIEALVRLGEGSGRAPGGLLQPVRTSSMPLSRNLTTGTPTSARPISPASTNPFDMLDTPPPPQPLSSQSTGTLQNKNPYLSTNPFGPPQQAQPAPSAFDLAFQNLSLAPPQQPLFPNHTGGLIPQQQQQQQQMQQTQAIYQQQPMTAPLGGPFTGMASPAEQPYGQVGIYGSQTYPQPQPLQPQSTGYNPFFQNQQPQQQQQQQQPLSVNTTGFNGNYGNNPFTKSPTRLQSPMLSQIPEQTQQNFYAAQPQQQLQQTNPFFSQQPNALQQPQQQQQQQQQYGQLSPMLQAPQQPVPQQMGLSPQMTGYFPQHQPQQQQQFQYQQQMPVQQQRPDKASILALYGQQPQVSANPYGAPQDMAQATPVQTPNSLYPPSQQPQQQQQQQQQVAPTPVSPAATGSKNPFAMSMGGAAPAAAAPQQEPKLHNVSRESMMAVGLEWTNGRHSPDAFSGLSARGR</sequence>
<feature type="compositionally biased region" description="Polar residues" evidence="2">
    <location>
        <begin position="606"/>
        <end position="615"/>
    </location>
</feature>
<feature type="region of interest" description="Disordered" evidence="2">
    <location>
        <begin position="400"/>
        <end position="472"/>
    </location>
</feature>
<keyword evidence="1" id="KW-0862">Zinc</keyword>
<feature type="compositionally biased region" description="Low complexity" evidence="2">
    <location>
        <begin position="506"/>
        <end position="532"/>
    </location>
</feature>
<dbReference type="SUPFAM" id="SSF57863">
    <property type="entry name" value="ArfGap/RecO-like zinc finger"/>
    <property type="match status" value="1"/>
</dbReference>
<feature type="compositionally biased region" description="Low complexity" evidence="2">
    <location>
        <begin position="367"/>
        <end position="380"/>
    </location>
</feature>
<dbReference type="InterPro" id="IPR001164">
    <property type="entry name" value="ArfGAP_dom"/>
</dbReference>
<keyword evidence="6" id="KW-1185">Reference proteome</keyword>
<dbReference type="GO" id="GO:0005737">
    <property type="term" value="C:cytoplasm"/>
    <property type="evidence" value="ECO:0007669"/>
    <property type="project" value="TreeGrafter"/>
</dbReference>
<dbReference type="FunFam" id="1.10.220.150:FF:000026">
    <property type="entry name" value="GTPase activating protein for Arf, putative"/>
    <property type="match status" value="1"/>
</dbReference>
<dbReference type="GO" id="GO:0005096">
    <property type="term" value="F:GTPase activator activity"/>
    <property type="evidence" value="ECO:0007669"/>
    <property type="project" value="InterPro"/>
</dbReference>
<feature type="region of interest" description="Disordered" evidence="2">
    <location>
        <begin position="252"/>
        <end position="336"/>
    </location>
</feature>
<feature type="compositionally biased region" description="Polar residues" evidence="2">
    <location>
        <begin position="312"/>
        <end position="326"/>
    </location>
</feature>
<dbReference type="PROSITE" id="PS50115">
    <property type="entry name" value="ARFGAP"/>
    <property type="match status" value="1"/>
</dbReference>
<gene>
    <name evidence="5" type="ORF">QBC41DRAFT_320686</name>
</gene>
<dbReference type="PROSITE" id="PS50030">
    <property type="entry name" value="UBA"/>
    <property type="match status" value="1"/>
</dbReference>
<dbReference type="InterPro" id="IPR009060">
    <property type="entry name" value="UBA-like_sf"/>
</dbReference>
<dbReference type="PANTHER" id="PTHR45705">
    <property type="entry name" value="FI20236P1"/>
    <property type="match status" value="1"/>
</dbReference>
<feature type="region of interest" description="Disordered" evidence="2">
    <location>
        <begin position="681"/>
        <end position="700"/>
    </location>
</feature>
<proteinExistence type="predicted"/>
<dbReference type="CDD" id="cd08204">
    <property type="entry name" value="ArfGap"/>
    <property type="match status" value="1"/>
</dbReference>
<dbReference type="FunFam" id="1.10.8.10:FF:000081">
    <property type="entry name" value="GTPase activating protein for Arf"/>
    <property type="match status" value="1"/>
</dbReference>
<dbReference type="Proteomes" id="UP001174997">
    <property type="component" value="Unassembled WGS sequence"/>
</dbReference>
<dbReference type="InterPro" id="IPR015940">
    <property type="entry name" value="UBA"/>
</dbReference>
<feature type="region of interest" description="Disordered" evidence="2">
    <location>
        <begin position="506"/>
        <end position="576"/>
    </location>
</feature>
<organism evidence="5 6">
    <name type="scientific">Cercophora samala</name>
    <dbReference type="NCBI Taxonomy" id="330535"/>
    <lineage>
        <taxon>Eukaryota</taxon>
        <taxon>Fungi</taxon>
        <taxon>Dikarya</taxon>
        <taxon>Ascomycota</taxon>
        <taxon>Pezizomycotina</taxon>
        <taxon>Sordariomycetes</taxon>
        <taxon>Sordariomycetidae</taxon>
        <taxon>Sordariales</taxon>
        <taxon>Lasiosphaeriaceae</taxon>
        <taxon>Cercophora</taxon>
    </lineage>
</organism>
<name>A0AA39ZDM5_9PEZI</name>
<evidence type="ECO:0008006" key="7">
    <source>
        <dbReference type="Google" id="ProtNLM"/>
    </source>
</evidence>
<feature type="domain" description="UBA" evidence="3">
    <location>
        <begin position="207"/>
        <end position="250"/>
    </location>
</feature>